<protein>
    <submittedName>
        <fullName evidence="1">Uncharacterized protein</fullName>
    </submittedName>
</protein>
<dbReference type="AlphaFoldDB" id="U9T9L7"/>
<name>U9T9L7_RHIID</name>
<sequence length="303" mass="35536">MTYRIKEGHFGSSFESIGLEYNNLTKSRPIFPRNLPNQLSRSHQSSYHYGLTFIIYYVILVMIIIVFILFINFLVAPEPDEIFKDLLKSKKHGQFLETYIKNNDPLLLFDSPITLKTPVPATSNLYEYDDEIFLELMLRLNTCTLLSVMTCIGKLYQKIQQKSSDKKKFIIILDETHAFEDTLSGKFKSRRNNINDHYCLPFEQVEVPVFVQVKLRYSVKTIAGALSTIDPKMFYKAKNGKIFQEELNTPIINKIIQVYVTNNEPYDLRNRSNQQQVLGLLIIKMHRLSFKKIIYDFFMRLKI</sequence>
<gene>
    <name evidence="1" type="ORF">GLOINDRAFT_86088</name>
</gene>
<dbReference type="HOGENOM" id="CLU_918733_0_0_1"/>
<organism evidence="1">
    <name type="scientific">Rhizophagus irregularis (strain DAOM 181602 / DAOM 197198 / MUCL 43194)</name>
    <name type="common">Arbuscular mycorrhizal fungus</name>
    <name type="synonym">Glomus intraradices</name>
    <dbReference type="NCBI Taxonomy" id="747089"/>
    <lineage>
        <taxon>Eukaryota</taxon>
        <taxon>Fungi</taxon>
        <taxon>Fungi incertae sedis</taxon>
        <taxon>Mucoromycota</taxon>
        <taxon>Glomeromycotina</taxon>
        <taxon>Glomeromycetes</taxon>
        <taxon>Glomerales</taxon>
        <taxon>Glomeraceae</taxon>
        <taxon>Rhizophagus</taxon>
    </lineage>
</organism>
<accession>U9T9L7</accession>
<dbReference type="VEuPathDB" id="FungiDB:RhiirFUN_013438"/>
<reference evidence="1" key="1">
    <citation type="submission" date="2013-07" db="EMBL/GenBank/DDBJ databases">
        <title>The genome of an arbuscular mycorrhizal fungus provides insights into the evolution of the oldest plant symbiosis.</title>
        <authorList>
            <consortium name="DOE Joint Genome Institute"/>
            <person name="Tisserant E."/>
            <person name="Malbreil M."/>
            <person name="Kuo A."/>
            <person name="Kohler A."/>
            <person name="Symeonidi A."/>
            <person name="Balestrini R."/>
            <person name="Charron P."/>
            <person name="Duensing N."/>
            <person name="Frei-dit-Frey N."/>
            <person name="Gianinazzi-Pearson V."/>
            <person name="Gilbert B."/>
            <person name="Handa Y."/>
            <person name="Hijri M."/>
            <person name="Kaul R."/>
            <person name="Kawaguchi M."/>
            <person name="Krajinski F."/>
            <person name="Lammers P."/>
            <person name="Lapierre D."/>
            <person name="Masclaux F.G."/>
            <person name="Murat C."/>
            <person name="Morin E."/>
            <person name="Ndikumana S."/>
            <person name="Pagni M."/>
            <person name="Petitpierre D."/>
            <person name="Requena N."/>
            <person name="Rosikiewicz P."/>
            <person name="Riley R."/>
            <person name="Saito K."/>
            <person name="San Clemente H."/>
            <person name="Shapiro H."/>
            <person name="van Tuinen D."/>
            <person name="Becard G."/>
            <person name="Bonfante P."/>
            <person name="Paszkowski U."/>
            <person name="Shachar-Hill Y."/>
            <person name="Young J.P."/>
            <person name="Sanders I.R."/>
            <person name="Henrissat B."/>
            <person name="Rensing S.A."/>
            <person name="Grigoriev I.V."/>
            <person name="Corradi N."/>
            <person name="Roux C."/>
            <person name="Martin F."/>
        </authorList>
    </citation>
    <scope>NUCLEOTIDE SEQUENCE</scope>
    <source>
        <strain evidence="1">DAOM 197198</strain>
    </source>
</reference>
<dbReference type="EMBL" id="KI295314">
    <property type="protein sequence ID" value="ESA02988.1"/>
    <property type="molecule type" value="Genomic_DNA"/>
</dbReference>
<proteinExistence type="predicted"/>
<evidence type="ECO:0000313" key="1">
    <source>
        <dbReference type="EMBL" id="ESA02988.1"/>
    </source>
</evidence>